<evidence type="ECO:0000256" key="1">
    <source>
        <dbReference type="ARBA" id="ARBA00004651"/>
    </source>
</evidence>
<organism evidence="8 9">
    <name type="scientific">Falsarthrobacter nasiphocae</name>
    <dbReference type="NCBI Taxonomy" id="189863"/>
    <lineage>
        <taxon>Bacteria</taxon>
        <taxon>Bacillati</taxon>
        <taxon>Actinomycetota</taxon>
        <taxon>Actinomycetes</taxon>
        <taxon>Micrococcales</taxon>
        <taxon>Micrococcaceae</taxon>
        <taxon>Falsarthrobacter</taxon>
    </lineage>
</organism>
<feature type="transmembrane region" description="Helical" evidence="7">
    <location>
        <begin position="265"/>
        <end position="288"/>
    </location>
</feature>
<protein>
    <submittedName>
        <fullName evidence="8">MFS family permease</fullName>
    </submittedName>
</protein>
<comment type="subcellular location">
    <subcellularLocation>
        <location evidence="1">Cell membrane</location>
        <topology evidence="1">Multi-pass membrane protein</topology>
    </subcellularLocation>
</comment>
<evidence type="ECO:0000313" key="8">
    <source>
        <dbReference type="EMBL" id="MDR6891665.1"/>
    </source>
</evidence>
<feature type="transmembrane region" description="Helical" evidence="7">
    <location>
        <begin position="358"/>
        <end position="381"/>
    </location>
</feature>
<sequence>MSSSQGARGAQHVTSGALLRSHREYRAWFVGDTGAEVGGQLVSLAFALLAFAVTQDLVLAGIVGAAAAGARFVAMLPGGAVIDAYPKRRLLAVYAAVRIVLMLTLVVLILTGTASFWTLLAFGILDGLLKGLFGGLTNAILPFILKGEELRAGLIANETRDSVISVAASPAGGALFGLNPLAPFVADAVLTTSLLWSSKRMTSRVDAAREAGAPRPGFGERMTAGWRWLAGRGDLLAILAILTVSNLGNFLAISSVELGLMSRGVAPWMIGLVFSFFSVGMILGGILASSPAARRRTPRAIALTAFGVQAGAYVLMALSAQWWWIAGLLLVITIPVIAMNSALGAYQMQNTPAEFQGRVGTVFMFVIGLGPVLAAAGAGLLLAHVGWGPTILVAASLSLVALAITALSPHLSALGTSDSGREARQDGEEAEAAKEATERAGGEG</sequence>
<feature type="transmembrane region" description="Helical" evidence="7">
    <location>
        <begin position="27"/>
        <end position="51"/>
    </location>
</feature>
<feature type="compositionally biased region" description="Basic and acidic residues" evidence="6">
    <location>
        <begin position="419"/>
        <end position="444"/>
    </location>
</feature>
<keyword evidence="9" id="KW-1185">Reference proteome</keyword>
<proteinExistence type="predicted"/>
<dbReference type="Gene3D" id="1.20.1250.20">
    <property type="entry name" value="MFS general substrate transporter like domains"/>
    <property type="match status" value="1"/>
</dbReference>
<dbReference type="GO" id="GO:0005886">
    <property type="term" value="C:plasma membrane"/>
    <property type="evidence" value="ECO:0007669"/>
    <property type="project" value="UniProtKB-SubCell"/>
</dbReference>
<dbReference type="PANTHER" id="PTHR23513:SF11">
    <property type="entry name" value="STAPHYLOFERRIN A TRANSPORTER"/>
    <property type="match status" value="1"/>
</dbReference>
<keyword evidence="3 7" id="KW-0812">Transmembrane</keyword>
<evidence type="ECO:0000256" key="7">
    <source>
        <dbReference type="SAM" id="Phobius"/>
    </source>
</evidence>
<feature type="transmembrane region" description="Helical" evidence="7">
    <location>
        <begin position="387"/>
        <end position="407"/>
    </location>
</feature>
<feature type="transmembrane region" description="Helical" evidence="7">
    <location>
        <begin position="300"/>
        <end position="316"/>
    </location>
</feature>
<dbReference type="AlphaFoldDB" id="A0AAE3YGC6"/>
<dbReference type="Proteomes" id="UP001247307">
    <property type="component" value="Unassembled WGS sequence"/>
</dbReference>
<dbReference type="RefSeq" id="WP_309849688.1">
    <property type="nucleotide sequence ID" value="NZ_BAAAIU010000045.1"/>
</dbReference>
<dbReference type="InterPro" id="IPR036259">
    <property type="entry name" value="MFS_trans_sf"/>
</dbReference>
<dbReference type="CDD" id="cd06173">
    <property type="entry name" value="MFS_MefA_like"/>
    <property type="match status" value="1"/>
</dbReference>
<evidence type="ECO:0000256" key="5">
    <source>
        <dbReference type="ARBA" id="ARBA00023136"/>
    </source>
</evidence>
<dbReference type="SUPFAM" id="SSF103473">
    <property type="entry name" value="MFS general substrate transporter"/>
    <property type="match status" value="1"/>
</dbReference>
<dbReference type="InterPro" id="IPR011701">
    <property type="entry name" value="MFS"/>
</dbReference>
<accession>A0AAE3YGC6</accession>
<feature type="transmembrane region" description="Helical" evidence="7">
    <location>
        <begin position="57"/>
        <end position="78"/>
    </location>
</feature>
<reference evidence="8" key="1">
    <citation type="submission" date="2023-07" db="EMBL/GenBank/DDBJ databases">
        <title>Sequencing the genomes of 1000 actinobacteria strains.</title>
        <authorList>
            <person name="Klenk H.-P."/>
        </authorList>
    </citation>
    <scope>NUCLEOTIDE SEQUENCE</scope>
    <source>
        <strain evidence="8">DSM 13988</strain>
    </source>
</reference>
<name>A0AAE3YGC6_9MICC</name>
<feature type="transmembrane region" description="Helical" evidence="7">
    <location>
        <begin position="235"/>
        <end position="253"/>
    </location>
</feature>
<dbReference type="PANTHER" id="PTHR23513">
    <property type="entry name" value="INTEGRAL MEMBRANE EFFLUX PROTEIN-RELATED"/>
    <property type="match status" value="1"/>
</dbReference>
<keyword evidence="5 7" id="KW-0472">Membrane</keyword>
<feature type="transmembrane region" description="Helical" evidence="7">
    <location>
        <begin position="322"/>
        <end position="346"/>
    </location>
</feature>
<dbReference type="EMBL" id="JAVDUI010000001">
    <property type="protein sequence ID" value="MDR6891665.1"/>
    <property type="molecule type" value="Genomic_DNA"/>
</dbReference>
<evidence type="ECO:0000256" key="4">
    <source>
        <dbReference type="ARBA" id="ARBA00022989"/>
    </source>
</evidence>
<evidence type="ECO:0000256" key="2">
    <source>
        <dbReference type="ARBA" id="ARBA00022475"/>
    </source>
</evidence>
<evidence type="ECO:0000256" key="6">
    <source>
        <dbReference type="SAM" id="MobiDB-lite"/>
    </source>
</evidence>
<gene>
    <name evidence="8" type="ORF">J2S35_000605</name>
</gene>
<evidence type="ECO:0000313" key="9">
    <source>
        <dbReference type="Proteomes" id="UP001247307"/>
    </source>
</evidence>
<dbReference type="GO" id="GO:0022857">
    <property type="term" value="F:transmembrane transporter activity"/>
    <property type="evidence" value="ECO:0007669"/>
    <property type="project" value="InterPro"/>
</dbReference>
<feature type="region of interest" description="Disordered" evidence="6">
    <location>
        <begin position="415"/>
        <end position="444"/>
    </location>
</feature>
<comment type="caution">
    <text evidence="8">The sequence shown here is derived from an EMBL/GenBank/DDBJ whole genome shotgun (WGS) entry which is preliminary data.</text>
</comment>
<keyword evidence="2" id="KW-1003">Cell membrane</keyword>
<evidence type="ECO:0000256" key="3">
    <source>
        <dbReference type="ARBA" id="ARBA00022692"/>
    </source>
</evidence>
<keyword evidence="4 7" id="KW-1133">Transmembrane helix</keyword>
<dbReference type="Pfam" id="PF07690">
    <property type="entry name" value="MFS_1"/>
    <property type="match status" value="1"/>
</dbReference>